<feature type="region of interest" description="Disordered" evidence="2">
    <location>
        <begin position="450"/>
        <end position="471"/>
    </location>
</feature>
<protein>
    <submittedName>
        <fullName evidence="4">RNA recognition motif domain-containing protein</fullName>
    </submittedName>
</protein>
<dbReference type="Pfam" id="PF00076">
    <property type="entry name" value="RRM_1"/>
    <property type="match status" value="5"/>
</dbReference>
<evidence type="ECO:0000313" key="4">
    <source>
        <dbReference type="EMBL" id="KAI1703633.1"/>
    </source>
</evidence>
<dbReference type="GO" id="GO:0003723">
    <property type="term" value="F:RNA binding"/>
    <property type="evidence" value="ECO:0007669"/>
    <property type="project" value="UniProtKB-UniRule"/>
</dbReference>
<dbReference type="InterPro" id="IPR035979">
    <property type="entry name" value="RBD_domain_sf"/>
</dbReference>
<dbReference type="Gene3D" id="3.30.70.330">
    <property type="match status" value="5"/>
</dbReference>
<dbReference type="SMART" id="SM00360">
    <property type="entry name" value="RRM"/>
    <property type="match status" value="5"/>
</dbReference>
<feature type="region of interest" description="Disordered" evidence="2">
    <location>
        <begin position="225"/>
        <end position="244"/>
    </location>
</feature>
<proteinExistence type="predicted"/>
<comment type="caution">
    <text evidence="4">The sequence shown here is derived from an EMBL/GenBank/DDBJ whole genome shotgun (WGS) entry which is preliminary data.</text>
</comment>
<name>A0AAD4MTU2_9BILA</name>
<feature type="compositionally biased region" description="Polar residues" evidence="2">
    <location>
        <begin position="64"/>
        <end position="75"/>
    </location>
</feature>
<sequence>MLNLRIAFQKCVRRASILGHSPICHQTSRSSNVIYVSRQTFADGNIEVAENASRHSEMKHLTEDSTNLESNTNSEVAENASIPVPKDLTEFSHSIANTALDTAQNPGENSITVDGFTKEVTEESLKEFYSQFGQVVGCTIGTDLETGRQNATVEFSSKEAVNRLNNRFFLNSRSNKERMPTSRTSPEGMFDGELVDVVGEPKSNRSQSIAVDKEVDPTQTRLKNLLESDDSSKAAENTSRTAPEVRLTVVPKNSYPAGIAKNLDAEASQSMAVDKEPDPTQTRLKSFLETDGSGKVAENTSRTAPEVRLTGVNESLKYSLHEIEGTIAHEAQRPTSSSVHKPNQSNKPPPGMFDDELVDMTGEPKANRNRSVPKNSYPAGIAKNLDAKASQSMAVDKEPDQTQTRLKNLLESDGSSKVAENTSRTAPEVCLTGVNEALKNSPYEIEGTLAHGQRQTSTSVHKPNQSKKTPPGMFDEVVDMAGEPKANRNRSIVVDKELDPIQSQLKSFLESDGISKVAENTSRTAPEARLTGNAITITIPIDFVKSLLDMVNYSQDANRTISMTAAMPPQGIANEPKAVKSSSIAESKASNPTKSSNKLDFRRYHIWACGFSENVTEDMLREFYSRFGEVVSCSVRKQRNGEMSAVVAFSSKKAMNRALQSVQHRINNERVFVTVWTGPHELELRLLNLSPKTTEESLKKFYSKFGKVTRCALNKAPRPSYVIFASHDDLDRALDAQPHVIDGSEVFLKYASGELDLIIKNVPEGITEESLRTHFSQYGQLRQCELLKTSDGNKHGYVSFSAIDEVNRAIEDRPHIIDQKILRTEFLNKSCSFSLFVGSLPENATLESLFNAFSKFGKIVYLELHNDGGMNQRGPYGFVSYGTKQEADNALNTRPYKVDGSIVYVRIASQKHDEYNKKSSPKIAF</sequence>
<dbReference type="PANTHER" id="PTHR15241">
    <property type="entry name" value="TRANSFORMER-2-RELATED"/>
    <property type="match status" value="1"/>
</dbReference>
<evidence type="ECO:0000259" key="3">
    <source>
        <dbReference type="PROSITE" id="PS50102"/>
    </source>
</evidence>
<dbReference type="SUPFAM" id="SSF54928">
    <property type="entry name" value="RNA-binding domain, RBD"/>
    <property type="match status" value="5"/>
</dbReference>
<evidence type="ECO:0000256" key="1">
    <source>
        <dbReference type="PROSITE-ProRule" id="PRU00176"/>
    </source>
</evidence>
<feature type="compositionally biased region" description="Basic and acidic residues" evidence="2">
    <location>
        <begin position="53"/>
        <end position="63"/>
    </location>
</feature>
<feature type="domain" description="RRM" evidence="3">
    <location>
        <begin position="109"/>
        <end position="184"/>
    </location>
</feature>
<keyword evidence="1" id="KW-0694">RNA-binding</keyword>
<feature type="domain" description="RRM" evidence="3">
    <location>
        <begin position="833"/>
        <end position="910"/>
    </location>
</feature>
<gene>
    <name evidence="4" type="ORF">DdX_14772</name>
</gene>
<dbReference type="EMBL" id="JAKKPZ010000079">
    <property type="protein sequence ID" value="KAI1703633.1"/>
    <property type="molecule type" value="Genomic_DNA"/>
</dbReference>
<dbReference type="PROSITE" id="PS50102">
    <property type="entry name" value="RRM"/>
    <property type="match status" value="5"/>
</dbReference>
<feature type="region of interest" description="Disordered" evidence="2">
    <location>
        <begin position="329"/>
        <end position="379"/>
    </location>
</feature>
<dbReference type="InterPro" id="IPR012677">
    <property type="entry name" value="Nucleotide-bd_a/b_plait_sf"/>
</dbReference>
<feature type="compositionally biased region" description="Polar residues" evidence="2">
    <location>
        <begin position="333"/>
        <end position="346"/>
    </location>
</feature>
<feature type="domain" description="RRM" evidence="3">
    <location>
        <begin position="682"/>
        <end position="753"/>
    </location>
</feature>
<feature type="domain" description="RRM" evidence="3">
    <location>
        <begin position="604"/>
        <end position="689"/>
    </location>
</feature>
<evidence type="ECO:0000313" key="5">
    <source>
        <dbReference type="Proteomes" id="UP001201812"/>
    </source>
</evidence>
<dbReference type="InterPro" id="IPR000504">
    <property type="entry name" value="RRM_dom"/>
</dbReference>
<organism evidence="4 5">
    <name type="scientific">Ditylenchus destructor</name>
    <dbReference type="NCBI Taxonomy" id="166010"/>
    <lineage>
        <taxon>Eukaryota</taxon>
        <taxon>Metazoa</taxon>
        <taxon>Ecdysozoa</taxon>
        <taxon>Nematoda</taxon>
        <taxon>Chromadorea</taxon>
        <taxon>Rhabditida</taxon>
        <taxon>Tylenchina</taxon>
        <taxon>Tylenchomorpha</taxon>
        <taxon>Sphaerularioidea</taxon>
        <taxon>Anguinidae</taxon>
        <taxon>Anguininae</taxon>
        <taxon>Ditylenchus</taxon>
    </lineage>
</organism>
<feature type="region of interest" description="Disordered" evidence="2">
    <location>
        <begin position="53"/>
        <end position="75"/>
    </location>
</feature>
<dbReference type="PANTHER" id="PTHR15241:SF304">
    <property type="entry name" value="RRM DOMAIN-CONTAINING PROTEIN"/>
    <property type="match status" value="1"/>
</dbReference>
<dbReference type="Proteomes" id="UP001201812">
    <property type="component" value="Unassembled WGS sequence"/>
</dbReference>
<keyword evidence="5" id="KW-1185">Reference proteome</keyword>
<feature type="compositionally biased region" description="Polar residues" evidence="2">
    <location>
        <begin position="580"/>
        <end position="596"/>
    </location>
</feature>
<reference evidence="4" key="1">
    <citation type="submission" date="2022-01" db="EMBL/GenBank/DDBJ databases">
        <title>Genome Sequence Resource for Two Populations of Ditylenchus destructor, the Migratory Endoparasitic Phytonematode.</title>
        <authorList>
            <person name="Zhang H."/>
            <person name="Lin R."/>
            <person name="Xie B."/>
        </authorList>
    </citation>
    <scope>NUCLEOTIDE SEQUENCE</scope>
    <source>
        <strain evidence="4">BazhouSP</strain>
    </source>
</reference>
<feature type="region of interest" description="Disordered" evidence="2">
    <location>
        <begin position="568"/>
        <end position="596"/>
    </location>
</feature>
<feature type="domain" description="RRM" evidence="3">
    <location>
        <begin position="755"/>
        <end position="829"/>
    </location>
</feature>
<accession>A0AAD4MTU2</accession>
<evidence type="ECO:0000256" key="2">
    <source>
        <dbReference type="SAM" id="MobiDB-lite"/>
    </source>
</evidence>
<feature type="compositionally biased region" description="Polar residues" evidence="2">
    <location>
        <begin position="453"/>
        <end position="468"/>
    </location>
</feature>
<dbReference type="CDD" id="cd00590">
    <property type="entry name" value="RRM_SF"/>
    <property type="match status" value="4"/>
</dbReference>
<dbReference type="AlphaFoldDB" id="A0AAD4MTU2"/>